<keyword evidence="1" id="KW-0812">Transmembrane</keyword>
<reference evidence="2 3" key="1">
    <citation type="submission" date="2016-11" db="EMBL/GenBank/DDBJ databases">
        <authorList>
            <person name="Jaros S."/>
            <person name="Januszkiewicz K."/>
            <person name="Wedrychowicz H."/>
        </authorList>
    </citation>
    <scope>NUCLEOTIDE SEQUENCE [LARGE SCALE GENOMIC DNA]</scope>
    <source>
        <strain evidence="2 3">DSM 14828</strain>
    </source>
</reference>
<dbReference type="InterPro" id="IPR007462">
    <property type="entry name" value="COV1-like"/>
</dbReference>
<keyword evidence="1" id="KW-0472">Membrane</keyword>
<sequence>MKRMRQIFIRGLFSLLPIAATIYLIQIMFSFMDDIIGRHIESLFGISIPGIGIFITIILIMITGTLVSNVVGERLFHHGEKLLHKIPIVPKVYFGIKQIINAFTLEGKNIFNKVVLVEYPRKGTYVVGFLTGESGGEIQQKTEAKLMNVFIPTTPNPTSGMLVLVPSEEVTYLDMSVEEGLKLIVSAGVVVPEELGGSYQS</sequence>
<name>A0A1M4URQ4_9FIRM</name>
<dbReference type="PANTHER" id="PTHR31876:SF26">
    <property type="entry name" value="PROTEIN LIKE COV 2"/>
    <property type="match status" value="1"/>
</dbReference>
<gene>
    <name evidence="2" type="ORF">SAMN02746064_00804</name>
</gene>
<dbReference type="AlphaFoldDB" id="A0A1M4URQ4"/>
<accession>A0A1M4URQ4</accession>
<dbReference type="STRING" id="1120975.SAMN02746064_00804"/>
<dbReference type="Proteomes" id="UP000184251">
    <property type="component" value="Unassembled WGS sequence"/>
</dbReference>
<evidence type="ECO:0000256" key="1">
    <source>
        <dbReference type="SAM" id="Phobius"/>
    </source>
</evidence>
<feature type="transmembrane region" description="Helical" evidence="1">
    <location>
        <begin position="12"/>
        <end position="32"/>
    </location>
</feature>
<dbReference type="OrthoDB" id="9780267at2"/>
<evidence type="ECO:0000313" key="2">
    <source>
        <dbReference type="EMBL" id="SHE59365.1"/>
    </source>
</evidence>
<dbReference type="PANTHER" id="PTHR31876">
    <property type="entry name" value="COV-LIKE PROTEIN 1"/>
    <property type="match status" value="1"/>
</dbReference>
<organism evidence="2 3">
    <name type="scientific">Alkalibacter saccharofermentans DSM 14828</name>
    <dbReference type="NCBI Taxonomy" id="1120975"/>
    <lineage>
        <taxon>Bacteria</taxon>
        <taxon>Bacillati</taxon>
        <taxon>Bacillota</taxon>
        <taxon>Clostridia</taxon>
        <taxon>Eubacteriales</taxon>
        <taxon>Eubacteriaceae</taxon>
        <taxon>Alkalibacter</taxon>
    </lineage>
</organism>
<dbReference type="Pfam" id="PF04367">
    <property type="entry name" value="DUF502"/>
    <property type="match status" value="1"/>
</dbReference>
<dbReference type="RefSeq" id="WP_073269801.1">
    <property type="nucleotide sequence ID" value="NZ_FQTU01000004.1"/>
</dbReference>
<proteinExistence type="predicted"/>
<evidence type="ECO:0000313" key="3">
    <source>
        <dbReference type="Proteomes" id="UP000184251"/>
    </source>
</evidence>
<keyword evidence="1" id="KW-1133">Transmembrane helix</keyword>
<dbReference type="EMBL" id="FQTU01000004">
    <property type="protein sequence ID" value="SHE59365.1"/>
    <property type="molecule type" value="Genomic_DNA"/>
</dbReference>
<protein>
    <submittedName>
        <fullName evidence="2">Uncharacterized membrane protein</fullName>
    </submittedName>
</protein>
<keyword evidence="3" id="KW-1185">Reference proteome</keyword>
<feature type="transmembrane region" description="Helical" evidence="1">
    <location>
        <begin position="44"/>
        <end position="67"/>
    </location>
</feature>